<dbReference type="AlphaFoldDB" id="A0A4Q9MNQ6"/>
<dbReference type="OrthoDB" id="2724825at2759"/>
<accession>A0A4Q9MNQ6</accession>
<name>A0A4Q9MNQ6_9APHY</name>
<reference evidence="1" key="1">
    <citation type="submission" date="2019-01" db="EMBL/GenBank/DDBJ databases">
        <title>Draft genome sequences of three monokaryotic isolates of the white-rot basidiomycete fungus Dichomitus squalens.</title>
        <authorList>
            <consortium name="DOE Joint Genome Institute"/>
            <person name="Lopez S.C."/>
            <person name="Andreopoulos B."/>
            <person name="Pangilinan J."/>
            <person name="Lipzen A."/>
            <person name="Riley R."/>
            <person name="Ahrendt S."/>
            <person name="Ng V."/>
            <person name="Barry K."/>
            <person name="Daum C."/>
            <person name="Grigoriev I.V."/>
            <person name="Hilden K.S."/>
            <person name="Makela M.R."/>
            <person name="de Vries R.P."/>
        </authorList>
    </citation>
    <scope>NUCLEOTIDE SEQUENCE [LARGE SCALE GENOMIC DNA]</scope>
    <source>
        <strain evidence="1">OM18370.1</strain>
    </source>
</reference>
<sequence>MSLPHLMASLTCTYSLPVLSLELIETVVDMLSFNKRALERFTLTCRALLPRSRYHLFNAIWLQPTFAEADSLCGFLDIHRELALQVHTVTVSFRRHEDREVAVHFVQVFLPRLLRKVPHIRCVKLCTNASRKWDAPASFHTSTLAFVKTTLHLHELHIESIRFASHVEIVRMLAALPLLQSLECHHVDLCARNDIIVTAHLRASQLRRLSLNYDRSNSSSVATLLLQLTRSTLEELILRPPRQPEDLGTLDFPFLQKLVLYTESSLDRAEGILRNFKTPSLQHLRLQVESSIRFGDHLQDSQTAASSLEPLLLDGSKRVTVEIEGGRTNRMGRWAALFQRILPTLHAQSRLAVVSSRGE</sequence>
<proteinExistence type="predicted"/>
<gene>
    <name evidence="1" type="ORF">BD311DRAFT_366607</name>
</gene>
<dbReference type="EMBL" id="ML143428">
    <property type="protein sequence ID" value="TBU27811.1"/>
    <property type="molecule type" value="Genomic_DNA"/>
</dbReference>
<dbReference type="SUPFAM" id="SSF52047">
    <property type="entry name" value="RNI-like"/>
    <property type="match status" value="1"/>
</dbReference>
<protein>
    <recommendedName>
        <fullName evidence="2">F-box domain-containing protein</fullName>
    </recommendedName>
</protein>
<organism evidence="1">
    <name type="scientific">Dichomitus squalens</name>
    <dbReference type="NCBI Taxonomy" id="114155"/>
    <lineage>
        <taxon>Eukaryota</taxon>
        <taxon>Fungi</taxon>
        <taxon>Dikarya</taxon>
        <taxon>Basidiomycota</taxon>
        <taxon>Agaricomycotina</taxon>
        <taxon>Agaricomycetes</taxon>
        <taxon>Polyporales</taxon>
        <taxon>Polyporaceae</taxon>
        <taxon>Dichomitus</taxon>
    </lineage>
</organism>
<evidence type="ECO:0000313" key="1">
    <source>
        <dbReference type="EMBL" id="TBU27811.1"/>
    </source>
</evidence>
<dbReference type="Proteomes" id="UP000292957">
    <property type="component" value="Unassembled WGS sequence"/>
</dbReference>
<evidence type="ECO:0008006" key="2">
    <source>
        <dbReference type="Google" id="ProtNLM"/>
    </source>
</evidence>